<gene>
    <name evidence="2" type="ORF">BE17_18675</name>
</gene>
<accession>A0A150S5I1</accession>
<sequence>MRTDLDRSEAREALAEFESSYNALEDLCFPSDNPDPFRMQIILFARERDFRQFRPRPTDGFFMRSLPNDLEPAPTMVMYGSLGEQTRLTFQHELAHHFVAQSVGPTPAWLSEGLAQFYSTFRLQDGYAYIGAPPPDLDFLKGSFWRTASNGPFTRLLIPVGQARSATELMHIDRGDFYGPPGDTSGAERRHVAINYLSSWALVHMLINGPEQYVQRFTSFLEEAARGGPVRQAFQQAIRGIPPEQLDRDYRSYLVSQRSIKKVGPYSVPPPSPPQVERAMSDAAVHVLWARLKRWEGHERAWAAAHIEEALAHDPNNPEVRFWRGRLRIAEDRLGEAEQELTAALAARPTDPRYLLAMGRFLYTLASHRVITTLDAMGRAAPLVDRLGRTASTAAQLNFVAGYRIEHREFDAAETFVKRALQTDPSCASCYDTYGMLLLEQGRVMEAISAESHALDLLPEGIENPLIEARLRCFYAHEKAARDGAPTRPEKCFNPPRQ</sequence>
<dbReference type="InterPro" id="IPR011990">
    <property type="entry name" value="TPR-like_helical_dom_sf"/>
</dbReference>
<evidence type="ECO:0000313" key="2">
    <source>
        <dbReference type="EMBL" id="KYF87378.1"/>
    </source>
</evidence>
<evidence type="ECO:0000313" key="3">
    <source>
        <dbReference type="Proteomes" id="UP000075635"/>
    </source>
</evidence>
<name>A0A150S5I1_SORCE</name>
<dbReference type="Gene3D" id="1.25.40.10">
    <property type="entry name" value="Tetratricopeptide repeat domain"/>
    <property type="match status" value="1"/>
</dbReference>
<dbReference type="AlphaFoldDB" id="A0A150S5I1"/>
<dbReference type="SUPFAM" id="SSF48452">
    <property type="entry name" value="TPR-like"/>
    <property type="match status" value="1"/>
</dbReference>
<comment type="caution">
    <text evidence="2">The sequence shown here is derived from an EMBL/GenBank/DDBJ whole genome shotgun (WGS) entry which is preliminary data.</text>
</comment>
<dbReference type="EMBL" id="JEMB01001446">
    <property type="protein sequence ID" value="KYF87378.1"/>
    <property type="molecule type" value="Genomic_DNA"/>
</dbReference>
<proteinExistence type="predicted"/>
<dbReference type="Pfam" id="PF14559">
    <property type="entry name" value="TPR_19"/>
    <property type="match status" value="1"/>
</dbReference>
<protein>
    <submittedName>
        <fullName evidence="2">Uncharacterized protein</fullName>
    </submittedName>
</protein>
<evidence type="ECO:0000256" key="1">
    <source>
        <dbReference type="SAM" id="Coils"/>
    </source>
</evidence>
<feature type="coiled-coil region" evidence="1">
    <location>
        <begin position="320"/>
        <end position="347"/>
    </location>
</feature>
<dbReference type="Proteomes" id="UP000075635">
    <property type="component" value="Unassembled WGS sequence"/>
</dbReference>
<organism evidence="2 3">
    <name type="scientific">Sorangium cellulosum</name>
    <name type="common">Polyangium cellulosum</name>
    <dbReference type="NCBI Taxonomy" id="56"/>
    <lineage>
        <taxon>Bacteria</taxon>
        <taxon>Pseudomonadati</taxon>
        <taxon>Myxococcota</taxon>
        <taxon>Polyangia</taxon>
        <taxon>Polyangiales</taxon>
        <taxon>Polyangiaceae</taxon>
        <taxon>Sorangium</taxon>
    </lineage>
</organism>
<keyword evidence="1" id="KW-0175">Coiled coil</keyword>
<reference evidence="2 3" key="1">
    <citation type="submission" date="2014-02" db="EMBL/GenBank/DDBJ databases">
        <title>The small core and large imbalanced accessory genome model reveals a collaborative survival strategy of Sorangium cellulosum strains in nature.</title>
        <authorList>
            <person name="Han K."/>
            <person name="Peng R."/>
            <person name="Blom J."/>
            <person name="Li Y.-Z."/>
        </authorList>
    </citation>
    <scope>NUCLEOTIDE SEQUENCE [LARGE SCALE GENOMIC DNA]</scope>
    <source>
        <strain evidence="2 3">So0011-07</strain>
    </source>
</reference>